<dbReference type="Pfam" id="PF10708">
    <property type="entry name" value="DUF2510"/>
    <property type="match status" value="1"/>
</dbReference>
<dbReference type="InterPro" id="IPR003325">
    <property type="entry name" value="TerD"/>
</dbReference>
<name>A0A937R6M2_9ACTN</name>
<dbReference type="SMART" id="SM00507">
    <property type="entry name" value="HNHc"/>
    <property type="match status" value="1"/>
</dbReference>
<keyword evidence="5" id="KW-1185">Reference proteome</keyword>
<comment type="caution">
    <text evidence="4">The sequence shown here is derived from an EMBL/GenBank/DDBJ whole genome shotgun (WGS) entry which is preliminary data.</text>
</comment>
<feature type="compositionally biased region" description="Low complexity" evidence="2">
    <location>
        <begin position="184"/>
        <end position="208"/>
    </location>
</feature>
<dbReference type="Pfam" id="PF02342">
    <property type="entry name" value="TerD"/>
    <property type="match status" value="1"/>
</dbReference>
<protein>
    <submittedName>
        <fullName evidence="4">TerD family protein</fullName>
    </submittedName>
</protein>
<dbReference type="InterPro" id="IPR029024">
    <property type="entry name" value="TerB-like"/>
</dbReference>
<evidence type="ECO:0000256" key="2">
    <source>
        <dbReference type="SAM" id="MobiDB-lite"/>
    </source>
</evidence>
<dbReference type="Pfam" id="PF01844">
    <property type="entry name" value="HNH"/>
    <property type="match status" value="1"/>
</dbReference>
<comment type="similarity">
    <text evidence="1">Belongs to the CAPAB/TerDEXZ family.</text>
</comment>
<dbReference type="InterPro" id="IPR018929">
    <property type="entry name" value="DUF2510"/>
</dbReference>
<gene>
    <name evidence="4" type="ORF">I7412_03425</name>
</gene>
<dbReference type="SUPFAM" id="SSF158682">
    <property type="entry name" value="TerB-like"/>
    <property type="match status" value="1"/>
</dbReference>
<dbReference type="Gene3D" id="1.10.30.50">
    <property type="match status" value="1"/>
</dbReference>
<dbReference type="CDD" id="cd00085">
    <property type="entry name" value="HNHc"/>
    <property type="match status" value="1"/>
</dbReference>
<evidence type="ECO:0000256" key="1">
    <source>
        <dbReference type="ARBA" id="ARBA00008775"/>
    </source>
</evidence>
<feature type="domain" description="HNH nuclease" evidence="3">
    <location>
        <begin position="501"/>
        <end position="551"/>
    </location>
</feature>
<evidence type="ECO:0000313" key="5">
    <source>
        <dbReference type="Proteomes" id="UP000604475"/>
    </source>
</evidence>
<dbReference type="PANTHER" id="PTHR32097:SF4">
    <property type="entry name" value="GENERAL STRESS PROTEIN 16U"/>
    <property type="match status" value="1"/>
</dbReference>
<dbReference type="RefSeq" id="WP_202998756.1">
    <property type="nucleotide sequence ID" value="NZ_JADWYU010000142.1"/>
</dbReference>
<dbReference type="EMBL" id="JAEACQ010000123">
    <property type="protein sequence ID" value="MBL7626241.1"/>
    <property type="molecule type" value="Genomic_DNA"/>
</dbReference>
<feature type="compositionally biased region" description="Pro residues" evidence="2">
    <location>
        <begin position="170"/>
        <end position="183"/>
    </location>
</feature>
<dbReference type="InterPro" id="IPR051324">
    <property type="entry name" value="Stress/Tellurium_Resist"/>
</dbReference>
<dbReference type="Proteomes" id="UP000604475">
    <property type="component" value="Unassembled WGS sequence"/>
</dbReference>
<organism evidence="4 5">
    <name type="scientific">Frankia nepalensis</name>
    <dbReference type="NCBI Taxonomy" id="1836974"/>
    <lineage>
        <taxon>Bacteria</taxon>
        <taxon>Bacillati</taxon>
        <taxon>Actinomycetota</taxon>
        <taxon>Actinomycetes</taxon>
        <taxon>Frankiales</taxon>
        <taxon>Frankiaceae</taxon>
        <taxon>Frankia</taxon>
    </lineage>
</organism>
<dbReference type="Gene3D" id="2.60.60.30">
    <property type="entry name" value="sav2460 like domains"/>
    <property type="match status" value="1"/>
</dbReference>
<evidence type="ECO:0000259" key="3">
    <source>
        <dbReference type="SMART" id="SM00507"/>
    </source>
</evidence>
<reference evidence="4" key="1">
    <citation type="submission" date="2020-12" db="EMBL/GenBank/DDBJ databases">
        <title>Genomic characterization of non-nitrogen-fixing Frankia strains.</title>
        <authorList>
            <person name="Carlos-Shanley C."/>
            <person name="Guerra T."/>
            <person name="Hahn D."/>
        </authorList>
    </citation>
    <scope>NUCLEOTIDE SEQUENCE</scope>
    <source>
        <strain evidence="4">CN6</strain>
    </source>
</reference>
<dbReference type="CDD" id="cd06974">
    <property type="entry name" value="TerD_like"/>
    <property type="match status" value="1"/>
</dbReference>
<dbReference type="InterPro" id="IPR003615">
    <property type="entry name" value="HNH_nuc"/>
</dbReference>
<evidence type="ECO:0000313" key="4">
    <source>
        <dbReference type="EMBL" id="MBL7626241.1"/>
    </source>
</evidence>
<dbReference type="PANTHER" id="PTHR32097">
    <property type="entry name" value="CAMP-BINDING PROTEIN 1-RELATED"/>
    <property type="match status" value="1"/>
</dbReference>
<accession>A0A937R6M2</accession>
<sequence>MAAALALTAGANLQVPTRTVRLSLDVRGGPDVDVCAVLLTASGQVRSDADLVFFNQPVHPSGAVRISAGSFAAALATVEPAIDVIVLAGSVDAGTFLDVSDLRVNLLEESGRPLACFTPNGAQPVTTMVFGELYRRGDGWKFRAVGQGWDSGLAGLARNYGIQVDDDAPAPEPAPSQPRPPAARPATPSAPVQPVPAARAPTPAAAARADWHPDPTDPSCLRWWDGSAWADHRIPAWRETDSTCGGCGGPKRRQMFRGAAPCAACESRIHIALLQWQHRLSDVLTQQGATKPALDALWAELRFQRVPEGHAYEMYRRAGLGYLERIVAFAYADGVIEQHELAGFNTAATALNIQDDAVNRMRARLERGLTFTRIRDGDLPRIQNPMLHLELDEIMHLDAPATHVRQLANGARRTEGRLIASSKKLRFISPGAGGSETPWAKVHAVMPCYGGVDISTTTRTSGTYLLADPEYAAAVLSGTLRVAKRLVLAPGQRDTRTIPPDVKAAVWQRDGGACSQCRATEYLEFDHVIPHSLGGATSVGNLQLLCRRCNQEKGARI</sequence>
<dbReference type="AlphaFoldDB" id="A0A937R6M2"/>
<proteinExistence type="inferred from homology"/>
<feature type="region of interest" description="Disordered" evidence="2">
    <location>
        <begin position="163"/>
        <end position="213"/>
    </location>
</feature>
<dbReference type="InterPro" id="IPR002711">
    <property type="entry name" value="HNH"/>
</dbReference>